<evidence type="ECO:0000256" key="1">
    <source>
        <dbReference type="ARBA" id="ARBA00022679"/>
    </source>
</evidence>
<keyword evidence="5" id="KW-1185">Reference proteome</keyword>
<dbReference type="AlphaFoldDB" id="A0A6F8SQC4"/>
<dbReference type="Proteomes" id="UP000501727">
    <property type="component" value="Chromosome"/>
</dbReference>
<feature type="domain" description="HipA-like C-terminal" evidence="3">
    <location>
        <begin position="30"/>
        <end position="215"/>
    </location>
</feature>
<dbReference type="Gene3D" id="3.30.200.120">
    <property type="match status" value="1"/>
</dbReference>
<dbReference type="RefSeq" id="WP_231699534.1">
    <property type="nucleotide sequence ID" value="NZ_AP022829.1"/>
</dbReference>
<keyword evidence="1" id="KW-0808">Transferase</keyword>
<evidence type="ECO:0000256" key="2">
    <source>
        <dbReference type="ARBA" id="ARBA00022777"/>
    </source>
</evidence>
<dbReference type="Gene3D" id="1.10.1070.20">
    <property type="match status" value="1"/>
</dbReference>
<organism evidence="4 5">
    <name type="scientific">Adlercreutzia hattorii</name>
    <dbReference type="NCBI Taxonomy" id="2707299"/>
    <lineage>
        <taxon>Bacteria</taxon>
        <taxon>Bacillati</taxon>
        <taxon>Actinomycetota</taxon>
        <taxon>Coriobacteriia</taxon>
        <taxon>Eggerthellales</taxon>
        <taxon>Eggerthellaceae</taxon>
        <taxon>Adlercreutzia</taxon>
    </lineage>
</organism>
<reference evidence="5" key="2">
    <citation type="submission" date="2020-03" db="EMBL/GenBank/DDBJ databases">
        <title>Complete Genome Sequence of Adlercreutzia sp. strain 8CFCBH1 Producing Equol, Isolated from Healthy Japanese Feces.</title>
        <authorList>
            <person name="Ogata Y."/>
            <person name="Sakamoto M."/>
            <person name="Ohkuma M."/>
            <person name="Hattori M."/>
            <person name="Suda W."/>
        </authorList>
    </citation>
    <scope>NUCLEOTIDE SEQUENCE [LARGE SCALE GENOMIC DNA]</scope>
    <source>
        <strain evidence="5">8CFCBH1</strain>
    </source>
</reference>
<protein>
    <recommendedName>
        <fullName evidence="3">HipA-like C-terminal domain-containing protein</fullName>
    </recommendedName>
</protein>
<keyword evidence="2" id="KW-0418">Kinase</keyword>
<dbReference type="InterPro" id="IPR012893">
    <property type="entry name" value="HipA-like_C"/>
</dbReference>
<accession>A0A6F8SQC4</accession>
<evidence type="ECO:0000313" key="5">
    <source>
        <dbReference type="Proteomes" id="UP000501727"/>
    </source>
</evidence>
<evidence type="ECO:0000259" key="3">
    <source>
        <dbReference type="Pfam" id="PF07804"/>
    </source>
</evidence>
<dbReference type="EMBL" id="AP022829">
    <property type="protein sequence ID" value="BCA89756.1"/>
    <property type="molecule type" value="Genomic_DNA"/>
</dbReference>
<evidence type="ECO:0000313" key="4">
    <source>
        <dbReference type="EMBL" id="BCA89756.1"/>
    </source>
</evidence>
<reference evidence="5" key="1">
    <citation type="journal article" date="2020" name="Microbiol. Resour. Announc.">
        <title>Complete Genome Sequence of Adlercreutzia sp. Strain 8CFCBH1, a Potent Producer of Equol, Isolated from Healthy Japanese Feces.</title>
        <authorList>
            <person name="Ogata Y."/>
            <person name="Sakamoto M."/>
            <person name="Ohkuma M."/>
            <person name="Hattori M."/>
            <person name="Suda W."/>
        </authorList>
    </citation>
    <scope>NUCLEOTIDE SEQUENCE [LARGE SCALE GENOMIC DNA]</scope>
    <source>
        <strain evidence="5">8CFCBH1</strain>
    </source>
</reference>
<proteinExistence type="predicted"/>
<dbReference type="GO" id="GO:0016301">
    <property type="term" value="F:kinase activity"/>
    <property type="evidence" value="ECO:0007669"/>
    <property type="project" value="UniProtKB-KW"/>
</dbReference>
<dbReference type="KEGG" id="ahat:ADCFC_23750"/>
<name>A0A6F8SQC4_9ACTN</name>
<sequence>MVEIADLRDCAPSGLFYGGRAGQKEGILIEGEPWIAKYPRTTRDLMGKHLPSYTSSPVSEYLGSHIYELLGIPVHETMLGYRAGKIVCACRDFTFPNARLFEFKEIKNALSDDDAGFSSAPSDGEVILLGDVLAAIETSDLLRRVPGVRERFWDMFVADAFIKNPDRNNGNWGVLMTAPMTYELAPVYDMGSSLFSKRSPSVAARRLGDEEAEREDAFGTNVSCYRLPDGEGGSVAIHPFEYMAKTSNPDLTAAIKRFAAAVDMEAIDGLIDSVPEEAYGVVLLSESMREEHKRLLRKRLEEGILPLS</sequence>
<gene>
    <name evidence="4" type="ORF">ADCFC_22530</name>
</gene>
<dbReference type="Pfam" id="PF07804">
    <property type="entry name" value="HipA_C"/>
    <property type="match status" value="1"/>
</dbReference>
<dbReference type="CDD" id="cd17792">
    <property type="entry name" value="CtkA"/>
    <property type="match status" value="1"/>
</dbReference>